<dbReference type="EMBL" id="SLZZ01000024">
    <property type="protein sequence ID" value="TCS76400.1"/>
    <property type="molecule type" value="Genomic_DNA"/>
</dbReference>
<keyword evidence="3" id="KW-0808">Transferase</keyword>
<dbReference type="InterPro" id="IPR003594">
    <property type="entry name" value="HATPase_dom"/>
</dbReference>
<evidence type="ECO:0000313" key="3">
    <source>
        <dbReference type="EMBL" id="TCS76400.1"/>
    </source>
</evidence>
<gene>
    <name evidence="3" type="ORF">EDD59_12416</name>
</gene>
<protein>
    <submittedName>
        <fullName evidence="3">Histidine kinase/DNA gyrase B/HSP90-like ATPase</fullName>
    </submittedName>
</protein>
<dbReference type="CDD" id="cd18773">
    <property type="entry name" value="PDC1_HK_sensor"/>
    <property type="match status" value="1"/>
</dbReference>
<dbReference type="Proteomes" id="UP000295726">
    <property type="component" value="Unassembled WGS sequence"/>
</dbReference>
<dbReference type="SMART" id="SM00387">
    <property type="entry name" value="HATPase_c"/>
    <property type="match status" value="1"/>
</dbReference>
<dbReference type="AlphaFoldDB" id="A0A4R3K2B0"/>
<keyword evidence="1" id="KW-0472">Membrane</keyword>
<dbReference type="RefSeq" id="WP_132382897.1">
    <property type="nucleotide sequence ID" value="NZ_SLZZ01000024.1"/>
</dbReference>
<accession>A0A4R3K2B0</accession>
<keyword evidence="4" id="KW-1185">Reference proteome</keyword>
<sequence length="593" mass="68590">MKRTKLKIRMSTRLSLAYVIGVIVAVGIAVWGLYYYNSLRTYKEGRVTLIQLTETTMTQVDSRLTNMEQTIIDILSNRDFITSWQTFQVSPYEEERNSVKRILTDGYKNRSDIRRVAVYDAAGRYIVTGVKSINQRDINKYVQDVNKIEELELINGRVFLGPRIDFWNPETGVEVITQIRPIKDRLGKVLGYIEVQQNCFYIERICDVKWGDERLKTIILWGHDNDMLYQSDDKKLSEADLGLYAKMVDEYTQYKDFPDEVAAMADSNFYDCRMILALPKDLLYHSVRETMRWIMALAALLVIGTVFYIILVTRVNMRPFNQFLKRMQDTDLNCMRPSSEVAKTDWETQTLIDSYDDMTSRLKKSLEKQSKLLEVQTKTVFGVLQSEISPHFLYNTLGSIANMCERGDSDEAANACYSLTEILRYTSNYTTAEVTVGEEIENLFAYFAIMKSRYRQRFIYEIELDDRVKNVGLPKLTLQPIVENAIKYSLLETETVAVKVYVIYFDRHMIIEVKDNGKGMSLEDIEKIKGRVEGFQDDESAKDIIEQIQFGGMGLSGTLIRLSIFFGEDFEYTFLGQNDEGGTTVVLRMKVED</sequence>
<proteinExistence type="predicted"/>
<dbReference type="Gene3D" id="3.30.565.10">
    <property type="entry name" value="Histidine kinase-like ATPase, C-terminal domain"/>
    <property type="match status" value="1"/>
</dbReference>
<evidence type="ECO:0000313" key="4">
    <source>
        <dbReference type="Proteomes" id="UP000295726"/>
    </source>
</evidence>
<dbReference type="SUPFAM" id="SSF55874">
    <property type="entry name" value="ATPase domain of HSP90 chaperone/DNA topoisomerase II/histidine kinase"/>
    <property type="match status" value="1"/>
</dbReference>
<keyword evidence="3" id="KW-0418">Kinase</keyword>
<dbReference type="Pfam" id="PF02518">
    <property type="entry name" value="HATPase_c"/>
    <property type="match status" value="1"/>
</dbReference>
<feature type="transmembrane region" description="Helical" evidence="1">
    <location>
        <begin position="293"/>
        <end position="317"/>
    </location>
</feature>
<dbReference type="OrthoDB" id="2030734at2"/>
<dbReference type="Pfam" id="PF06580">
    <property type="entry name" value="His_kinase"/>
    <property type="match status" value="1"/>
</dbReference>
<dbReference type="PANTHER" id="PTHR34220:SF7">
    <property type="entry name" value="SENSOR HISTIDINE KINASE YPDA"/>
    <property type="match status" value="1"/>
</dbReference>
<reference evidence="3 4" key="1">
    <citation type="submission" date="2019-03" db="EMBL/GenBank/DDBJ databases">
        <title>Genomic Encyclopedia of Type Strains, Phase IV (KMG-IV): sequencing the most valuable type-strain genomes for metagenomic binning, comparative biology and taxonomic classification.</title>
        <authorList>
            <person name="Goeker M."/>
        </authorList>
    </citation>
    <scope>NUCLEOTIDE SEQUENCE [LARGE SCALE GENOMIC DNA]</scope>
    <source>
        <strain evidence="3 4">DSM 29489</strain>
    </source>
</reference>
<dbReference type="InterPro" id="IPR050640">
    <property type="entry name" value="Bact_2-comp_sensor_kinase"/>
</dbReference>
<keyword evidence="1" id="KW-0812">Transmembrane</keyword>
<comment type="caution">
    <text evidence="3">The sequence shown here is derived from an EMBL/GenBank/DDBJ whole genome shotgun (WGS) entry which is preliminary data.</text>
</comment>
<feature type="transmembrane region" description="Helical" evidence="1">
    <location>
        <begin position="12"/>
        <end position="36"/>
    </location>
</feature>
<dbReference type="GO" id="GO:0000155">
    <property type="term" value="F:phosphorelay sensor kinase activity"/>
    <property type="evidence" value="ECO:0007669"/>
    <property type="project" value="InterPro"/>
</dbReference>
<organism evidence="3 4">
    <name type="scientific">Muricomes intestini</name>
    <dbReference type="NCBI Taxonomy" id="1796634"/>
    <lineage>
        <taxon>Bacteria</taxon>
        <taxon>Bacillati</taxon>
        <taxon>Bacillota</taxon>
        <taxon>Clostridia</taxon>
        <taxon>Lachnospirales</taxon>
        <taxon>Lachnospiraceae</taxon>
        <taxon>Muricomes</taxon>
    </lineage>
</organism>
<evidence type="ECO:0000256" key="1">
    <source>
        <dbReference type="SAM" id="Phobius"/>
    </source>
</evidence>
<dbReference type="InterPro" id="IPR036890">
    <property type="entry name" value="HATPase_C_sf"/>
</dbReference>
<dbReference type="GO" id="GO:0016020">
    <property type="term" value="C:membrane"/>
    <property type="evidence" value="ECO:0007669"/>
    <property type="project" value="InterPro"/>
</dbReference>
<keyword evidence="1" id="KW-1133">Transmembrane helix</keyword>
<evidence type="ECO:0000259" key="2">
    <source>
        <dbReference type="SMART" id="SM00387"/>
    </source>
</evidence>
<dbReference type="PANTHER" id="PTHR34220">
    <property type="entry name" value="SENSOR HISTIDINE KINASE YPDA"/>
    <property type="match status" value="1"/>
</dbReference>
<feature type="domain" description="Histidine kinase/HSP90-like ATPase" evidence="2">
    <location>
        <begin position="469"/>
        <end position="593"/>
    </location>
</feature>
<dbReference type="InterPro" id="IPR010559">
    <property type="entry name" value="Sig_transdc_His_kin_internal"/>
</dbReference>
<name>A0A4R3K2B0_9FIRM</name>